<dbReference type="GeneID" id="1443383"/>
<dbReference type="Proteomes" id="UP000617544">
    <property type="component" value="Unassembled WGS sequence"/>
</dbReference>
<dbReference type="InterPro" id="IPR001845">
    <property type="entry name" value="HTH_ArsR_DNA-bd_dom"/>
</dbReference>
<reference evidence="2" key="1">
    <citation type="journal article" date="2020" name="bioRxiv">
        <title>A rank-normalized archaeal taxonomy based on genome phylogeny resolves widespread incomplete and uneven classifications.</title>
        <authorList>
            <person name="Rinke C."/>
            <person name="Chuvochina M."/>
            <person name="Mussig A.J."/>
            <person name="Chaumeil P.-A."/>
            <person name="Waite D.W."/>
            <person name="Whitman W.B."/>
            <person name="Parks D.H."/>
            <person name="Hugenholtz P."/>
        </authorList>
    </citation>
    <scope>NUCLEOTIDE SEQUENCE</scope>
    <source>
        <strain evidence="2">UBA8834</strain>
    </source>
</reference>
<feature type="domain" description="HTH arsR-type" evidence="1">
    <location>
        <begin position="8"/>
        <end position="93"/>
    </location>
</feature>
<name>A0A832TAT6_PYRHR</name>
<dbReference type="Gene3D" id="1.10.10.10">
    <property type="entry name" value="Winged helix-like DNA-binding domain superfamily/Winged helix DNA-binding domain"/>
    <property type="match status" value="1"/>
</dbReference>
<protein>
    <submittedName>
        <fullName evidence="2">Helix-turn-helix domain-containing protein</fullName>
    </submittedName>
</protein>
<dbReference type="InterPro" id="IPR036388">
    <property type="entry name" value="WH-like_DNA-bd_sf"/>
</dbReference>
<comment type="caution">
    <text evidence="2">The sequence shown here is derived from an EMBL/GenBank/DDBJ whole genome shotgun (WGS) entry which is preliminary data.</text>
</comment>
<dbReference type="EMBL" id="DUJN01000008">
    <property type="protein sequence ID" value="HII61889.1"/>
    <property type="molecule type" value="Genomic_DNA"/>
</dbReference>
<dbReference type="PANTHER" id="PTHR37318:SF1">
    <property type="entry name" value="BSL7504 PROTEIN"/>
    <property type="match status" value="1"/>
</dbReference>
<dbReference type="AlphaFoldDB" id="A0A832TAT6"/>
<evidence type="ECO:0000259" key="1">
    <source>
        <dbReference type="SMART" id="SM00418"/>
    </source>
</evidence>
<dbReference type="OMA" id="MIVEQRE"/>
<proteinExistence type="predicted"/>
<dbReference type="GO" id="GO:0003700">
    <property type="term" value="F:DNA-binding transcription factor activity"/>
    <property type="evidence" value="ECO:0007669"/>
    <property type="project" value="InterPro"/>
</dbReference>
<dbReference type="InterPro" id="IPR011991">
    <property type="entry name" value="ArsR-like_HTH"/>
</dbReference>
<dbReference type="InterPro" id="IPR027395">
    <property type="entry name" value="WH_DNA-bd_dom"/>
</dbReference>
<dbReference type="Pfam" id="PF13601">
    <property type="entry name" value="HTH_34"/>
    <property type="match status" value="1"/>
</dbReference>
<sequence>MEELKEIMKSHILGNPVRLGIMIFLLPRRKAPFSQIQKVLDLTPGNLDSHIRVLERNGLVKTYKVIADRPRTVVEITDFGMEEAKRFLSSLKAVIDGLDL</sequence>
<accession>A0A832TAT6</accession>
<dbReference type="SUPFAM" id="SSF46785">
    <property type="entry name" value="Winged helix' DNA-binding domain"/>
    <property type="match status" value="1"/>
</dbReference>
<dbReference type="InterPro" id="IPR036390">
    <property type="entry name" value="WH_DNA-bd_sf"/>
</dbReference>
<dbReference type="RefSeq" id="WP_010885148.1">
    <property type="nucleotide sequence ID" value="NZ_DUJN01000008.1"/>
</dbReference>
<dbReference type="PANTHER" id="PTHR37318">
    <property type="entry name" value="BSL7504 PROTEIN"/>
    <property type="match status" value="1"/>
</dbReference>
<organism evidence="2 3">
    <name type="scientific">Pyrococcus horikoshii</name>
    <dbReference type="NCBI Taxonomy" id="53953"/>
    <lineage>
        <taxon>Archaea</taxon>
        <taxon>Methanobacteriati</taxon>
        <taxon>Methanobacteriota</taxon>
        <taxon>Thermococci</taxon>
        <taxon>Thermococcales</taxon>
        <taxon>Thermococcaceae</taxon>
        <taxon>Pyrococcus</taxon>
    </lineage>
</organism>
<evidence type="ECO:0000313" key="3">
    <source>
        <dbReference type="Proteomes" id="UP000617544"/>
    </source>
</evidence>
<dbReference type="SMR" id="A0A832TAT6"/>
<dbReference type="SMART" id="SM00418">
    <property type="entry name" value="HTH_ARSR"/>
    <property type="match status" value="1"/>
</dbReference>
<dbReference type="CDD" id="cd00090">
    <property type="entry name" value="HTH_ARSR"/>
    <property type="match status" value="1"/>
</dbReference>
<gene>
    <name evidence="2" type="ORF">HA331_09180</name>
</gene>
<evidence type="ECO:0000313" key="2">
    <source>
        <dbReference type="EMBL" id="HII61889.1"/>
    </source>
</evidence>